<comment type="catalytic activity">
    <reaction evidence="6">
        <text>N(2)-acetyl-L-ornithine + L-glutamate = N-acetyl-L-glutamate + L-ornithine</text>
        <dbReference type="Rhea" id="RHEA:15349"/>
        <dbReference type="ChEBI" id="CHEBI:29985"/>
        <dbReference type="ChEBI" id="CHEBI:44337"/>
        <dbReference type="ChEBI" id="CHEBI:46911"/>
        <dbReference type="ChEBI" id="CHEBI:57805"/>
        <dbReference type="EC" id="2.3.1.35"/>
    </reaction>
</comment>
<evidence type="ECO:0000256" key="2">
    <source>
        <dbReference type="ARBA" id="ARBA00011475"/>
    </source>
</evidence>
<feature type="binding site" evidence="6">
    <location>
        <position position="151"/>
    </location>
    <ligand>
        <name>substrate</name>
    </ligand>
</feature>
<sequence length="388" mass="39608">MSVTRAAGFTASGVTAGLKPSGRPDLALVVNTGPDHVAAAVFTTNRVKAAPVLWSQQAVADGRLQAVVLNSGGANACTGPAGFADTHRTAEHVAEVLSAAGAEVGAGDVAVCSTGLIGTRLPMDLLTAGVTAAAGSLDEDGGADAARAIMTTDTVPKTAAYADEGWSVGGMAKGAGMLAPGLATMLVVITTDAVLDAEAADAHLRKACAASFERVDSDGCMSTNDTVVLMSSGASGVRPATQDFQAALDETCHDLAMQLLRDAEGSAHDIAVEVQHAASEADALEVARAVARSNLFKCAVFGGDPNWGRVLAAIGTTGADFEPDRIDVGFNGVEVCRDGAIGEDRSLVDLSGRDVRVSINLRNGRGRATVWTNDLTYDYVKENAEYST</sequence>
<name>A0ABP6YB08_9ACTN</name>
<evidence type="ECO:0000256" key="3">
    <source>
        <dbReference type="ARBA" id="ARBA00022679"/>
    </source>
</evidence>
<evidence type="ECO:0000256" key="6">
    <source>
        <dbReference type="HAMAP-Rule" id="MF_01106"/>
    </source>
</evidence>
<dbReference type="InterPro" id="IPR042195">
    <property type="entry name" value="ArgJ_beta_C"/>
</dbReference>
<organism evidence="7 8">
    <name type="scientific">Microlunatus spumicola</name>
    <dbReference type="NCBI Taxonomy" id="81499"/>
    <lineage>
        <taxon>Bacteria</taxon>
        <taxon>Bacillati</taxon>
        <taxon>Actinomycetota</taxon>
        <taxon>Actinomycetes</taxon>
        <taxon>Propionibacteriales</taxon>
        <taxon>Propionibacteriaceae</taxon>
        <taxon>Microlunatus</taxon>
    </lineage>
</organism>
<feature type="binding site" evidence="6">
    <location>
        <position position="264"/>
    </location>
    <ligand>
        <name>substrate</name>
    </ligand>
</feature>
<dbReference type="CDD" id="cd02152">
    <property type="entry name" value="OAT"/>
    <property type="match status" value="1"/>
</dbReference>
<dbReference type="PANTHER" id="PTHR23100">
    <property type="entry name" value="ARGININE BIOSYNTHESIS BIFUNCTIONAL PROTEIN ARGJ"/>
    <property type="match status" value="1"/>
</dbReference>
<comment type="catalytic activity">
    <reaction evidence="6">
        <text>L-glutamate + acetyl-CoA = N-acetyl-L-glutamate + CoA + H(+)</text>
        <dbReference type="Rhea" id="RHEA:24292"/>
        <dbReference type="ChEBI" id="CHEBI:15378"/>
        <dbReference type="ChEBI" id="CHEBI:29985"/>
        <dbReference type="ChEBI" id="CHEBI:44337"/>
        <dbReference type="ChEBI" id="CHEBI:57287"/>
        <dbReference type="ChEBI" id="CHEBI:57288"/>
        <dbReference type="EC" id="2.3.1.1"/>
    </reaction>
</comment>
<protein>
    <recommendedName>
        <fullName evidence="6">Arginine biosynthesis bifunctional protein ArgJ</fullName>
    </recommendedName>
    <domain>
        <recommendedName>
            <fullName evidence="6">Glutamate N-acetyltransferase</fullName>
            <ecNumber evidence="6">2.3.1.35</ecNumber>
        </recommendedName>
        <alternativeName>
            <fullName evidence="6">Ornithine acetyltransferase</fullName>
            <shortName evidence="6">OATase</shortName>
        </alternativeName>
        <alternativeName>
            <fullName evidence="6">Ornithine transacetylase</fullName>
        </alternativeName>
    </domain>
    <domain>
        <recommendedName>
            <fullName evidence="6">Amino-acid acetyltransferase</fullName>
            <ecNumber evidence="6">2.3.1.1</ecNumber>
        </recommendedName>
        <alternativeName>
            <fullName evidence="6">N-acetylglutamate synthase</fullName>
            <shortName evidence="6">AGSase</shortName>
        </alternativeName>
    </domain>
    <component>
        <recommendedName>
            <fullName evidence="6">Arginine biosynthesis bifunctional protein ArgJ alpha chain</fullName>
        </recommendedName>
    </component>
    <component>
        <recommendedName>
            <fullName evidence="6">Arginine biosynthesis bifunctional protein ArgJ beta chain</fullName>
        </recommendedName>
    </component>
</protein>
<dbReference type="HAMAP" id="MF_01106">
    <property type="entry name" value="ArgJ"/>
    <property type="match status" value="1"/>
</dbReference>
<evidence type="ECO:0000256" key="1">
    <source>
        <dbReference type="ARBA" id="ARBA00006774"/>
    </source>
</evidence>
<evidence type="ECO:0000313" key="8">
    <source>
        <dbReference type="Proteomes" id="UP001500767"/>
    </source>
</evidence>
<dbReference type="SUPFAM" id="SSF56266">
    <property type="entry name" value="DmpA/ArgJ-like"/>
    <property type="match status" value="1"/>
</dbReference>
<comment type="pathway">
    <text evidence="6">Amino-acid biosynthesis; L-arginine biosynthesis; L-ornithine and N-acetyl-L-glutamate from L-glutamate and N(2)-acetyl-L-ornithine (cyclic): step 1/1.</text>
</comment>
<feature type="binding site" evidence="6">
    <location>
        <position position="184"/>
    </location>
    <ligand>
        <name>substrate</name>
    </ligand>
</feature>
<dbReference type="NCBIfam" id="NF003802">
    <property type="entry name" value="PRK05388.1"/>
    <property type="match status" value="1"/>
</dbReference>
<dbReference type="Pfam" id="PF01960">
    <property type="entry name" value="ArgJ"/>
    <property type="match status" value="1"/>
</dbReference>
<feature type="active site" description="Nucleophile" evidence="6">
    <location>
        <position position="184"/>
    </location>
</feature>
<proteinExistence type="inferred from homology"/>
<dbReference type="Gene3D" id="3.60.70.12">
    <property type="entry name" value="L-amino peptidase D-ALA esterase/amidase"/>
    <property type="match status" value="1"/>
</dbReference>
<dbReference type="InterPro" id="IPR002813">
    <property type="entry name" value="Arg_biosynth_ArgJ"/>
</dbReference>
<dbReference type="InterPro" id="IPR016117">
    <property type="entry name" value="ArgJ-like_dom_sf"/>
</dbReference>
<comment type="pathway">
    <text evidence="6">Amino-acid biosynthesis; L-arginine biosynthesis; N(2)-acetyl-L-ornithine from L-glutamate: step 1/4.</text>
</comment>
<keyword evidence="6" id="KW-0511">Multifunctional enzyme</keyword>
<evidence type="ECO:0000313" key="7">
    <source>
        <dbReference type="EMBL" id="GAA3580322.1"/>
    </source>
</evidence>
<comment type="similarity">
    <text evidence="1 6">Belongs to the ArgJ family.</text>
</comment>
<evidence type="ECO:0000256" key="4">
    <source>
        <dbReference type="ARBA" id="ARBA00022813"/>
    </source>
</evidence>
<dbReference type="EMBL" id="BAAAYR010000007">
    <property type="protein sequence ID" value="GAA3580322.1"/>
    <property type="molecule type" value="Genomic_DNA"/>
</dbReference>
<feature type="binding site" evidence="6">
    <location>
        <position position="383"/>
    </location>
    <ligand>
        <name>substrate</name>
    </ligand>
</feature>
<evidence type="ECO:0000256" key="5">
    <source>
        <dbReference type="ARBA" id="ARBA00023315"/>
    </source>
</evidence>
<comment type="caution">
    <text evidence="7">The sequence shown here is derived from an EMBL/GenBank/DDBJ whole genome shotgun (WGS) entry which is preliminary data.</text>
</comment>
<dbReference type="PANTHER" id="PTHR23100:SF0">
    <property type="entry name" value="ARGININE BIOSYNTHESIS BIFUNCTIONAL PROTEIN ARGJ, MITOCHONDRIAL"/>
    <property type="match status" value="1"/>
</dbReference>
<comment type="subunit">
    <text evidence="2 6">Heterotetramer of two alpha and two beta chains.</text>
</comment>
<feature type="site" description="Involved in the stabilization of negative charge on the oxyanion by the formation of the oxyanion hole" evidence="6">
    <location>
        <position position="115"/>
    </location>
</feature>
<dbReference type="Gene3D" id="3.30.2330.10">
    <property type="entry name" value="arginine biosynthesis bifunctional protein suprefamily"/>
    <property type="match status" value="1"/>
</dbReference>
<feature type="chain" id="PRO_5044930487" description="Arginine biosynthesis bifunctional protein ArgJ beta chain" evidence="6">
    <location>
        <begin position="184"/>
        <end position="388"/>
    </location>
</feature>
<feature type="binding site" evidence="6">
    <location>
        <position position="388"/>
    </location>
    <ligand>
        <name>substrate</name>
    </ligand>
</feature>
<dbReference type="EC" id="2.3.1.35" evidence="6"/>
<comment type="subcellular location">
    <subcellularLocation>
        <location evidence="6">Cytoplasm</location>
    </subcellularLocation>
</comment>
<keyword evidence="6" id="KW-0055">Arginine biosynthesis</keyword>
<feature type="site" description="Cleavage; by autolysis" evidence="6">
    <location>
        <begin position="183"/>
        <end position="184"/>
    </location>
</feature>
<keyword evidence="3 6" id="KW-0808">Transferase</keyword>
<keyword evidence="5 6" id="KW-0012">Acyltransferase</keyword>
<gene>
    <name evidence="6 7" type="primary">argJ</name>
    <name evidence="7" type="ORF">GCM10022197_42660</name>
</gene>
<feature type="binding site" evidence="6">
    <location>
        <position position="173"/>
    </location>
    <ligand>
        <name>substrate</name>
    </ligand>
</feature>
<keyword evidence="6" id="KW-0028">Amino-acid biosynthesis</keyword>
<keyword evidence="4 6" id="KW-0068">Autocatalytic cleavage</keyword>
<keyword evidence="8" id="KW-1185">Reference proteome</keyword>
<dbReference type="RefSeq" id="WP_204912913.1">
    <property type="nucleotide sequence ID" value="NZ_BAAAYR010000007.1"/>
</dbReference>
<accession>A0ABP6YB08</accession>
<dbReference type="NCBIfam" id="TIGR00120">
    <property type="entry name" value="ArgJ"/>
    <property type="match status" value="1"/>
</dbReference>
<comment type="function">
    <text evidence="6">Catalyzes two activities which are involved in the cyclic version of arginine biosynthesis: the synthesis of N-acetylglutamate from glutamate and acetyl-CoA as the acetyl donor, and of ornithine by transacetylation between N(2)-acetylornithine and glutamate.</text>
</comment>
<feature type="chain" id="PRO_5044930486" description="Arginine biosynthesis bifunctional protein ArgJ alpha chain" evidence="6">
    <location>
        <begin position="1"/>
        <end position="183"/>
    </location>
</feature>
<dbReference type="Gene3D" id="3.10.20.340">
    <property type="entry name" value="ArgJ beta chain, C-terminal domain"/>
    <property type="match status" value="1"/>
</dbReference>
<feature type="site" description="Involved in the stabilization of negative charge on the oxyanion by the formation of the oxyanion hole" evidence="6">
    <location>
        <position position="114"/>
    </location>
</feature>
<reference evidence="8" key="1">
    <citation type="journal article" date="2019" name="Int. J. Syst. Evol. Microbiol.">
        <title>The Global Catalogue of Microorganisms (GCM) 10K type strain sequencing project: providing services to taxonomists for standard genome sequencing and annotation.</title>
        <authorList>
            <consortium name="The Broad Institute Genomics Platform"/>
            <consortium name="The Broad Institute Genome Sequencing Center for Infectious Disease"/>
            <person name="Wu L."/>
            <person name="Ma J."/>
        </authorList>
    </citation>
    <scope>NUCLEOTIDE SEQUENCE [LARGE SCALE GENOMIC DNA]</scope>
    <source>
        <strain evidence="8">JCM 16540</strain>
    </source>
</reference>
<dbReference type="Proteomes" id="UP001500767">
    <property type="component" value="Unassembled WGS sequence"/>
</dbReference>
<keyword evidence="6" id="KW-0963">Cytoplasm</keyword>
<dbReference type="EC" id="2.3.1.1" evidence="6"/>